<keyword evidence="3" id="KW-1185">Reference proteome</keyword>
<evidence type="ECO:0000259" key="1">
    <source>
        <dbReference type="Pfam" id="PF08445"/>
    </source>
</evidence>
<dbReference type="SUPFAM" id="SSF55729">
    <property type="entry name" value="Acyl-CoA N-acyltransferases (Nat)"/>
    <property type="match status" value="1"/>
</dbReference>
<dbReference type="EMBL" id="SNWQ01000019">
    <property type="protein sequence ID" value="TDO43147.1"/>
    <property type="molecule type" value="Genomic_DNA"/>
</dbReference>
<evidence type="ECO:0000313" key="2">
    <source>
        <dbReference type="EMBL" id="TDO43147.1"/>
    </source>
</evidence>
<dbReference type="AlphaFoldDB" id="A0A4R6K2T5"/>
<dbReference type="GO" id="GO:0016747">
    <property type="term" value="F:acyltransferase activity, transferring groups other than amino-acyl groups"/>
    <property type="evidence" value="ECO:0007669"/>
    <property type="project" value="InterPro"/>
</dbReference>
<accession>A0A4R6K2T5</accession>
<comment type="caution">
    <text evidence="2">The sequence shown here is derived from an EMBL/GenBank/DDBJ whole genome shotgun (WGS) entry which is preliminary data.</text>
</comment>
<protein>
    <submittedName>
        <fullName evidence="2">FR47-like protein</fullName>
    </submittedName>
</protein>
<dbReference type="InterPro" id="IPR013653">
    <property type="entry name" value="GCN5-like_dom"/>
</dbReference>
<dbReference type="Gene3D" id="3.40.630.30">
    <property type="match status" value="1"/>
</dbReference>
<organism evidence="2 3">
    <name type="scientific">Kribbella caucasensis</name>
    <dbReference type="NCBI Taxonomy" id="2512215"/>
    <lineage>
        <taxon>Bacteria</taxon>
        <taxon>Bacillati</taxon>
        <taxon>Actinomycetota</taxon>
        <taxon>Actinomycetes</taxon>
        <taxon>Propionibacteriales</taxon>
        <taxon>Kribbellaceae</taxon>
        <taxon>Kribbella</taxon>
    </lineage>
</organism>
<reference evidence="2 3" key="1">
    <citation type="submission" date="2019-03" db="EMBL/GenBank/DDBJ databases">
        <title>Genomic Encyclopedia of Type Strains, Phase III (KMG-III): the genomes of soil and plant-associated and newly described type strains.</title>
        <authorList>
            <person name="Whitman W."/>
        </authorList>
    </citation>
    <scope>NUCLEOTIDE SEQUENCE [LARGE SCALE GENOMIC DNA]</scope>
    <source>
        <strain evidence="2 3">VKM Ac-2527</strain>
    </source>
</reference>
<dbReference type="Pfam" id="PF08445">
    <property type="entry name" value="FR47"/>
    <property type="match status" value="1"/>
</dbReference>
<sequence length="116" mass="12775">MDPVDFGREIADNTEWAKIQIDHGTLWFWEVDGTPVSMVGHRLPVFGVSRVGPVYMPAEFRRNGYAGALTAHVSAEILAAGNQACLFTDQANPTSNKIYQNAGYRPIADFVVLSFT</sequence>
<dbReference type="InterPro" id="IPR016181">
    <property type="entry name" value="Acyl_CoA_acyltransferase"/>
</dbReference>
<gene>
    <name evidence="2" type="ORF">EV643_11980</name>
</gene>
<dbReference type="RefSeq" id="WP_166665654.1">
    <property type="nucleotide sequence ID" value="NZ_SNWQ01000019.1"/>
</dbReference>
<feature type="domain" description="GCN5-related N-acetyltransferase Rv2170-like" evidence="1">
    <location>
        <begin position="37"/>
        <end position="107"/>
    </location>
</feature>
<evidence type="ECO:0000313" key="3">
    <source>
        <dbReference type="Proteomes" id="UP000295388"/>
    </source>
</evidence>
<dbReference type="Proteomes" id="UP000295388">
    <property type="component" value="Unassembled WGS sequence"/>
</dbReference>
<proteinExistence type="predicted"/>
<name>A0A4R6K2T5_9ACTN</name>